<dbReference type="InterPro" id="IPR013324">
    <property type="entry name" value="RNA_pol_sigma_r3/r4-like"/>
</dbReference>
<feature type="domain" description="PAS" evidence="4">
    <location>
        <begin position="449"/>
        <end position="493"/>
    </location>
</feature>
<dbReference type="CDD" id="cd00130">
    <property type="entry name" value="PAS"/>
    <property type="match status" value="4"/>
</dbReference>
<dbReference type="SUPFAM" id="SSF88659">
    <property type="entry name" value="Sigma3 and sigma4 domains of RNA polymerase sigma factors"/>
    <property type="match status" value="1"/>
</dbReference>
<dbReference type="SMART" id="SM00086">
    <property type="entry name" value="PAC"/>
    <property type="match status" value="3"/>
</dbReference>
<keyword evidence="1" id="KW-0805">Transcription regulation</keyword>
<reference evidence="6 7" key="1">
    <citation type="submission" date="2016-10" db="EMBL/GenBank/DDBJ databases">
        <authorList>
            <person name="de Groot N.N."/>
        </authorList>
    </citation>
    <scope>NUCLEOTIDE SEQUENCE [LARGE SCALE GENOMIC DNA]</scope>
    <source>
        <strain evidence="6 7">CGMCC 1.5337</strain>
    </source>
</reference>
<keyword evidence="2" id="KW-0804">Transcription</keyword>
<dbReference type="InterPro" id="IPR013767">
    <property type="entry name" value="PAS_fold"/>
</dbReference>
<feature type="domain" description="PAS" evidence="4">
    <location>
        <begin position="80"/>
        <end position="137"/>
    </location>
</feature>
<dbReference type="RefSeq" id="WP_089668840.1">
    <property type="nucleotide sequence ID" value="NZ_FOJA01000001.1"/>
</dbReference>
<name>A0A1I0PF93_9EURY</name>
<protein>
    <submittedName>
        <fullName evidence="6">PAS domain S-box-containing protein</fullName>
    </submittedName>
</protein>
<sequence length="1151" mass="126161">MGQSLSAGLRETLSVFEVAGEPRTTPEVADALDLGRRTAYARLERLVEADALATKKVGASARVWWRPAADGTDDALTTQWEHQFRSLVEATDEYAIFLLDADGHVQTWNPGAERIKGYDAADILGEHFSAFYTESDRADDVPARNLRAAAELGSVQDEGWRLRADGSRFWANVTITAIREDDDLAGFAKVTRDMTEHRLTERRLREEKSFVESLLDTQQDLFYAFDDDLEPLRWSDDFEAITGYDPAEIESMTPRDFVADDAAAAVENAIDRIFAGERVSFEAPLETADGEQIPYEFTGGPITDDVGEVVGFTGAGRDVSERKVRERRLEQQHDELQAELADIFTQIGEAFFALDDDARITYVNHRAADLVGLSPGELLGARTWDVLPETADGRVRDRIESALADGSPAEFEFHSELLDRWLEVRAYPAEEGLSVYVRDVSERTERERELELYEAVIDTVEDGIYVLDEEFCFVEVNDAFVSMTGYDREALLGSHTALVVGEEVAAEATELRGDIADSDGGSATMETDVRRADGSRVRVESRFTTIPGEDTRHVGVARDVSERVEREQELRRRVSQQQVVADLGQRALQNSDLDALLAEAAEVVADTLDTDYCKVLDLDADELLLRQGVGWDRGIVGEASVSAVENASQAAVTLDSEEPVIVEHLAGDARIDGPELLTSHDVESGISTIVGPVDDPWGILGAHDTDRREFSEHDATFVQSVANVLAAAIERHGYENELVYQREQLGALNSLNEVVRDISSAVIEQSTRAEIEATVCERLAGTGSYAFAWTGEVDPATQRVEPRAQAGVEGYLDDITLSVDPDDELSEGATGRALRTGEIQVTNDIAADDRYEPWRESVEAYGFRSSAAVPITHEGTTYGVLNVYTERPSAFEGQEHAVIAQLGEVVGHAIAATERKRALMSDELVELEFQVEGFFEALDVGVGATDPITIDHAVPVGDGEFLVYGSAAPVAMDAVRTMAESMPHWRGLTVRGDDDAPSFEVRVSDPPVLSTVASLGGYVDGAVIEGGDLRITVHLAPTVDARTVIDSVTETYPNAEMLRRRQITRVHESPQPLPGQLLDELTDRQRAAVEAAYHAGFFEWPRDASGEEVAASLDVSPPTFHQHLRKAERKLFESLLAAPVGDPDATAGGTR</sequence>
<dbReference type="InterPro" id="IPR007050">
    <property type="entry name" value="HTH_bacterioopsin"/>
</dbReference>
<dbReference type="Pfam" id="PF01590">
    <property type="entry name" value="GAF"/>
    <property type="match status" value="1"/>
</dbReference>
<dbReference type="Gene3D" id="3.30.450.20">
    <property type="entry name" value="PAS domain"/>
    <property type="match status" value="4"/>
</dbReference>
<feature type="domain" description="PAS" evidence="4">
    <location>
        <begin position="336"/>
        <end position="406"/>
    </location>
</feature>
<feature type="domain" description="PAS" evidence="4">
    <location>
        <begin position="207"/>
        <end position="277"/>
    </location>
</feature>
<keyword evidence="3" id="KW-0175">Coiled coil</keyword>
<evidence type="ECO:0000313" key="6">
    <source>
        <dbReference type="EMBL" id="SEW13001.1"/>
    </source>
</evidence>
<gene>
    <name evidence="6" type="ORF">SAMN04487945_1644</name>
</gene>
<dbReference type="InterPro" id="IPR001610">
    <property type="entry name" value="PAC"/>
</dbReference>
<dbReference type="InterPro" id="IPR003018">
    <property type="entry name" value="GAF"/>
</dbReference>
<dbReference type="InterPro" id="IPR036388">
    <property type="entry name" value="WH-like_DNA-bd_sf"/>
</dbReference>
<dbReference type="Pfam" id="PF15915">
    <property type="entry name" value="BAT"/>
    <property type="match status" value="1"/>
</dbReference>
<dbReference type="Pfam" id="PF08448">
    <property type="entry name" value="PAS_4"/>
    <property type="match status" value="2"/>
</dbReference>
<dbReference type="SMART" id="SM00065">
    <property type="entry name" value="GAF"/>
    <property type="match status" value="2"/>
</dbReference>
<dbReference type="InterPro" id="IPR000014">
    <property type="entry name" value="PAS"/>
</dbReference>
<dbReference type="Gene3D" id="3.30.450.40">
    <property type="match status" value="2"/>
</dbReference>
<dbReference type="OrthoDB" id="205707at2157"/>
<dbReference type="InterPro" id="IPR031803">
    <property type="entry name" value="BAT_GAF/HTH-assoc"/>
</dbReference>
<feature type="coiled-coil region" evidence="3">
    <location>
        <begin position="319"/>
        <end position="346"/>
    </location>
</feature>
<organism evidence="6 7">
    <name type="scientific">Halobacterium jilantaiense</name>
    <dbReference type="NCBI Taxonomy" id="355548"/>
    <lineage>
        <taxon>Archaea</taxon>
        <taxon>Methanobacteriati</taxon>
        <taxon>Methanobacteriota</taxon>
        <taxon>Stenosarchaea group</taxon>
        <taxon>Halobacteria</taxon>
        <taxon>Halobacteriales</taxon>
        <taxon>Halobacteriaceae</taxon>
        <taxon>Halobacterium</taxon>
    </lineage>
</organism>
<evidence type="ECO:0000256" key="2">
    <source>
        <dbReference type="ARBA" id="ARBA00023163"/>
    </source>
</evidence>
<dbReference type="PANTHER" id="PTHR44757:SF2">
    <property type="entry name" value="BIOFILM ARCHITECTURE MAINTENANCE PROTEIN MBAA"/>
    <property type="match status" value="1"/>
</dbReference>
<dbReference type="InterPro" id="IPR000700">
    <property type="entry name" value="PAS-assoc_C"/>
</dbReference>
<evidence type="ECO:0000256" key="3">
    <source>
        <dbReference type="SAM" id="Coils"/>
    </source>
</evidence>
<dbReference type="Pfam" id="PF13426">
    <property type="entry name" value="PAS_9"/>
    <property type="match status" value="1"/>
</dbReference>
<dbReference type="Proteomes" id="UP000198518">
    <property type="component" value="Unassembled WGS sequence"/>
</dbReference>
<feature type="domain" description="PAC" evidence="5">
    <location>
        <begin position="155"/>
        <end position="206"/>
    </location>
</feature>
<dbReference type="PROSITE" id="PS50113">
    <property type="entry name" value="PAC"/>
    <property type="match status" value="2"/>
</dbReference>
<proteinExistence type="predicted"/>
<evidence type="ECO:0000313" key="7">
    <source>
        <dbReference type="Proteomes" id="UP000198518"/>
    </source>
</evidence>
<feature type="domain" description="PAC" evidence="5">
    <location>
        <begin position="279"/>
        <end position="331"/>
    </location>
</feature>
<dbReference type="SMART" id="SM00091">
    <property type="entry name" value="PAS"/>
    <property type="match status" value="4"/>
</dbReference>
<dbReference type="Pfam" id="PF13185">
    <property type="entry name" value="GAF_2"/>
    <property type="match status" value="1"/>
</dbReference>
<dbReference type="AlphaFoldDB" id="A0A1I0PF93"/>
<evidence type="ECO:0000259" key="5">
    <source>
        <dbReference type="PROSITE" id="PS50113"/>
    </source>
</evidence>
<dbReference type="InterPro" id="IPR013656">
    <property type="entry name" value="PAS_4"/>
</dbReference>
<dbReference type="EMBL" id="FOJA01000001">
    <property type="protein sequence ID" value="SEW13001.1"/>
    <property type="molecule type" value="Genomic_DNA"/>
</dbReference>
<dbReference type="Gene3D" id="1.10.10.10">
    <property type="entry name" value="Winged helix-like DNA-binding domain superfamily/Winged helix DNA-binding domain"/>
    <property type="match status" value="1"/>
</dbReference>
<dbReference type="SUPFAM" id="SSF55785">
    <property type="entry name" value="PYP-like sensor domain (PAS domain)"/>
    <property type="match status" value="4"/>
</dbReference>
<dbReference type="InterPro" id="IPR035965">
    <property type="entry name" value="PAS-like_dom_sf"/>
</dbReference>
<evidence type="ECO:0000256" key="1">
    <source>
        <dbReference type="ARBA" id="ARBA00023015"/>
    </source>
</evidence>
<dbReference type="GO" id="GO:0006355">
    <property type="term" value="P:regulation of DNA-templated transcription"/>
    <property type="evidence" value="ECO:0007669"/>
    <property type="project" value="InterPro"/>
</dbReference>
<dbReference type="SUPFAM" id="SSF55781">
    <property type="entry name" value="GAF domain-like"/>
    <property type="match status" value="2"/>
</dbReference>
<dbReference type="NCBIfam" id="TIGR00229">
    <property type="entry name" value="sensory_box"/>
    <property type="match status" value="4"/>
</dbReference>
<dbReference type="PANTHER" id="PTHR44757">
    <property type="entry name" value="DIGUANYLATE CYCLASE DGCP"/>
    <property type="match status" value="1"/>
</dbReference>
<dbReference type="Pfam" id="PF04967">
    <property type="entry name" value="HTH_10"/>
    <property type="match status" value="1"/>
</dbReference>
<keyword evidence="7" id="KW-1185">Reference proteome</keyword>
<dbReference type="InterPro" id="IPR052155">
    <property type="entry name" value="Biofilm_reg_signaling"/>
</dbReference>
<dbReference type="InterPro" id="IPR029016">
    <property type="entry name" value="GAF-like_dom_sf"/>
</dbReference>
<dbReference type="Pfam" id="PF00989">
    <property type="entry name" value="PAS"/>
    <property type="match status" value="1"/>
</dbReference>
<dbReference type="STRING" id="355548.SAMN04487945_1644"/>
<accession>A0A1I0PF93</accession>
<dbReference type="PROSITE" id="PS50112">
    <property type="entry name" value="PAS"/>
    <property type="match status" value="4"/>
</dbReference>
<evidence type="ECO:0000259" key="4">
    <source>
        <dbReference type="PROSITE" id="PS50112"/>
    </source>
</evidence>